<name>A0A7R9QEW0_9ACAR</name>
<keyword evidence="3" id="KW-1185">Reference proteome</keyword>
<dbReference type="AlphaFoldDB" id="A0A7R9QEW0"/>
<feature type="signal peptide" evidence="1">
    <location>
        <begin position="1"/>
        <end position="23"/>
    </location>
</feature>
<keyword evidence="1" id="KW-0732">Signal</keyword>
<evidence type="ECO:0000313" key="3">
    <source>
        <dbReference type="Proteomes" id="UP000728032"/>
    </source>
</evidence>
<sequence length="94" mass="11111">MYFCKPEMLVLMTIIVIQMVVNSHSSPIAQRFVDYLRSTDFNTEDNLCTKDPNYRQMCEKCTKLSRNEFVFALCCINDQEVGDWCQKYINYSID</sequence>
<evidence type="ECO:0000256" key="1">
    <source>
        <dbReference type="SAM" id="SignalP"/>
    </source>
</evidence>
<dbReference type="OrthoDB" id="6515115at2759"/>
<dbReference type="EMBL" id="CAJPVJ010000892">
    <property type="protein sequence ID" value="CAG2163634.1"/>
    <property type="molecule type" value="Genomic_DNA"/>
</dbReference>
<dbReference type="PANTHER" id="PTHR39945:SF1">
    <property type="entry name" value="FI14129P"/>
    <property type="match status" value="1"/>
</dbReference>
<reference evidence="2" key="1">
    <citation type="submission" date="2020-11" db="EMBL/GenBank/DDBJ databases">
        <authorList>
            <person name="Tran Van P."/>
        </authorList>
    </citation>
    <scope>NUCLEOTIDE SEQUENCE</scope>
</reference>
<dbReference type="EMBL" id="OC915717">
    <property type="protein sequence ID" value="CAD7641648.1"/>
    <property type="molecule type" value="Genomic_DNA"/>
</dbReference>
<gene>
    <name evidence="2" type="ORF">ONB1V03_LOCUS3207</name>
</gene>
<proteinExistence type="predicted"/>
<dbReference type="Proteomes" id="UP000728032">
    <property type="component" value="Unassembled WGS sequence"/>
</dbReference>
<accession>A0A7R9QEW0</accession>
<organism evidence="2">
    <name type="scientific">Oppiella nova</name>
    <dbReference type="NCBI Taxonomy" id="334625"/>
    <lineage>
        <taxon>Eukaryota</taxon>
        <taxon>Metazoa</taxon>
        <taxon>Ecdysozoa</taxon>
        <taxon>Arthropoda</taxon>
        <taxon>Chelicerata</taxon>
        <taxon>Arachnida</taxon>
        <taxon>Acari</taxon>
        <taxon>Acariformes</taxon>
        <taxon>Sarcoptiformes</taxon>
        <taxon>Oribatida</taxon>
        <taxon>Brachypylina</taxon>
        <taxon>Oppioidea</taxon>
        <taxon>Oppiidae</taxon>
        <taxon>Oppiella</taxon>
    </lineage>
</organism>
<evidence type="ECO:0000313" key="2">
    <source>
        <dbReference type="EMBL" id="CAD7641648.1"/>
    </source>
</evidence>
<protein>
    <submittedName>
        <fullName evidence="2">Uncharacterized protein</fullName>
    </submittedName>
</protein>
<dbReference type="PANTHER" id="PTHR39945">
    <property type="entry name" value="FI14129P"/>
    <property type="match status" value="1"/>
</dbReference>
<feature type="chain" id="PRO_5035592860" evidence="1">
    <location>
        <begin position="24"/>
        <end position="94"/>
    </location>
</feature>